<feature type="non-terminal residue" evidence="3">
    <location>
        <position position="1"/>
    </location>
</feature>
<dbReference type="PANTHER" id="PTHR14388:SF22">
    <property type="entry name" value="SH2 DOMAIN-CONTAINING PROTEIN"/>
    <property type="match status" value="1"/>
</dbReference>
<reference evidence="3 4" key="1">
    <citation type="journal article" date="2020" name="G3 (Bethesda)">
        <title>Draft Genome of the Common Snapping Turtle, Chelydra serpentina, a Model for Phenotypic Plasticity in Reptiles.</title>
        <authorList>
            <person name="Das D."/>
            <person name="Singh S.K."/>
            <person name="Bierstedt J."/>
            <person name="Erickson A."/>
            <person name="Galli G.L.J."/>
            <person name="Crossley D.A. 2nd"/>
            <person name="Rhen T."/>
        </authorList>
    </citation>
    <scope>NUCLEOTIDE SEQUENCE [LARGE SCALE GENOMIC DNA]</scope>
    <source>
        <strain evidence="3">KW</strain>
    </source>
</reference>
<dbReference type="GO" id="GO:0005737">
    <property type="term" value="C:cytoplasm"/>
    <property type="evidence" value="ECO:0007669"/>
    <property type="project" value="TreeGrafter"/>
</dbReference>
<evidence type="ECO:0000313" key="4">
    <source>
        <dbReference type="Proteomes" id="UP000765507"/>
    </source>
</evidence>
<evidence type="ECO:0000256" key="2">
    <source>
        <dbReference type="SAM" id="MobiDB-lite"/>
    </source>
</evidence>
<evidence type="ECO:0000313" key="3">
    <source>
        <dbReference type="EMBL" id="KAG6922870.1"/>
    </source>
</evidence>
<keyword evidence="4" id="KW-1185">Reference proteome</keyword>
<sequence length="205" mass="23134">LMQMLLLRKAWRGSEAQSSESVWFCRGESRCRHYMIEMQPNARYVILGEDRAHTSLTALVQYHRTVGIQPFMETVTVPCEQKGEGGSDYEELKFYTLAPCLADGEKQPQKEQAGLNGAPAVNHIQHAGATAVLKHMRFGKSKKCQEQQLRPDEEKAEPSPGEAGVARRAIPRLYPSIRLAMWEIQQFSSHPSNGSYAELQLKPQH</sequence>
<dbReference type="Gene3D" id="3.30.505.10">
    <property type="entry name" value="SH2 domain"/>
    <property type="match status" value="1"/>
</dbReference>
<dbReference type="InterPro" id="IPR036860">
    <property type="entry name" value="SH2_dom_sf"/>
</dbReference>
<dbReference type="Proteomes" id="UP000765507">
    <property type="component" value="Unassembled WGS sequence"/>
</dbReference>
<feature type="region of interest" description="Disordered" evidence="2">
    <location>
        <begin position="142"/>
        <end position="168"/>
    </location>
</feature>
<comment type="caution">
    <text evidence="3">The sequence shown here is derived from an EMBL/GenBank/DDBJ whole genome shotgun (WGS) entry which is preliminary data.</text>
</comment>
<gene>
    <name evidence="3" type="ORF">G0U57_000657</name>
</gene>
<organism evidence="3 4">
    <name type="scientific">Chelydra serpentina</name>
    <name type="common">Snapping turtle</name>
    <name type="synonym">Testudo serpentina</name>
    <dbReference type="NCBI Taxonomy" id="8475"/>
    <lineage>
        <taxon>Eukaryota</taxon>
        <taxon>Metazoa</taxon>
        <taxon>Chordata</taxon>
        <taxon>Craniata</taxon>
        <taxon>Vertebrata</taxon>
        <taxon>Euteleostomi</taxon>
        <taxon>Archelosauria</taxon>
        <taxon>Testudinata</taxon>
        <taxon>Testudines</taxon>
        <taxon>Cryptodira</taxon>
        <taxon>Durocryptodira</taxon>
        <taxon>Americhelydia</taxon>
        <taxon>Chelydroidea</taxon>
        <taxon>Chelydridae</taxon>
        <taxon>Chelydra</taxon>
    </lineage>
</organism>
<evidence type="ECO:0000256" key="1">
    <source>
        <dbReference type="ARBA" id="ARBA00022999"/>
    </source>
</evidence>
<dbReference type="EMBL" id="JAHGAV010001095">
    <property type="protein sequence ID" value="KAG6922870.1"/>
    <property type="molecule type" value="Genomic_DNA"/>
</dbReference>
<dbReference type="AlphaFoldDB" id="A0A8T1S200"/>
<keyword evidence="1" id="KW-0727">SH2 domain</keyword>
<dbReference type="PANTHER" id="PTHR14388">
    <property type="entry name" value="T CELL-SPECIFIC ADAPTER PROTEIN TSAD"/>
    <property type="match status" value="1"/>
</dbReference>
<protein>
    <submittedName>
        <fullName evidence="3">Myosin-IIIb-like</fullName>
    </submittedName>
</protein>
<accession>A0A8T1S200</accession>
<name>A0A8T1S200_CHESE</name>
<dbReference type="SUPFAM" id="SSF55550">
    <property type="entry name" value="SH2 domain"/>
    <property type="match status" value="1"/>
</dbReference>
<dbReference type="OrthoDB" id="6108017at2759"/>
<feature type="compositionally biased region" description="Basic and acidic residues" evidence="2">
    <location>
        <begin position="143"/>
        <end position="157"/>
    </location>
</feature>
<proteinExistence type="predicted"/>